<organism evidence="4 5">
    <name type="scientific">Methylobacterium phyllostachyos</name>
    <dbReference type="NCBI Taxonomy" id="582672"/>
    <lineage>
        <taxon>Bacteria</taxon>
        <taxon>Pseudomonadati</taxon>
        <taxon>Pseudomonadota</taxon>
        <taxon>Alphaproteobacteria</taxon>
        <taxon>Hyphomicrobiales</taxon>
        <taxon>Methylobacteriaceae</taxon>
        <taxon>Methylobacterium</taxon>
    </lineage>
</organism>
<dbReference type="AlphaFoldDB" id="A0A1G9R7W9"/>
<dbReference type="STRING" id="582672.SAMN05216360_101138"/>
<evidence type="ECO:0000256" key="3">
    <source>
        <dbReference type="ARBA" id="ARBA00030757"/>
    </source>
</evidence>
<dbReference type="PANTHER" id="PTHR11579">
    <property type="entry name" value="PROTEIN-L-ISOASPARTATE O-METHYLTRANSFERASE"/>
    <property type="match status" value="1"/>
</dbReference>
<dbReference type="RefSeq" id="WP_091712478.1">
    <property type="nucleotide sequence ID" value="NZ_FNHS01000001.1"/>
</dbReference>
<dbReference type="GO" id="GO:0004719">
    <property type="term" value="F:protein-L-isoaspartate (D-aspartate) O-methyltransferase activity"/>
    <property type="evidence" value="ECO:0007669"/>
    <property type="project" value="InterPro"/>
</dbReference>
<dbReference type="GO" id="GO:0005737">
    <property type="term" value="C:cytoplasm"/>
    <property type="evidence" value="ECO:0007669"/>
    <property type="project" value="TreeGrafter"/>
</dbReference>
<keyword evidence="5" id="KW-1185">Reference proteome</keyword>
<name>A0A1G9R7W9_9HYPH</name>
<protein>
    <recommendedName>
        <fullName evidence="2">Protein-L-isoaspartate O-methyltransferase</fullName>
    </recommendedName>
    <alternativeName>
        <fullName evidence="3">Protein L-isoaspartyl methyltransferase</fullName>
    </alternativeName>
</protein>
<comment type="similarity">
    <text evidence="1">Belongs to the methyltransferase superfamily. L-isoaspartyl/D-aspartyl protein methyltransferase family.</text>
</comment>
<reference evidence="5" key="1">
    <citation type="submission" date="2016-10" db="EMBL/GenBank/DDBJ databases">
        <authorList>
            <person name="Varghese N."/>
            <person name="Submissions S."/>
        </authorList>
    </citation>
    <scope>NUCLEOTIDE SEQUENCE [LARGE SCALE GENOMIC DNA]</scope>
    <source>
        <strain evidence="5">BL47</strain>
    </source>
</reference>
<dbReference type="Gene3D" id="3.40.50.150">
    <property type="entry name" value="Vaccinia Virus protein VP39"/>
    <property type="match status" value="1"/>
</dbReference>
<dbReference type="PANTHER" id="PTHR11579:SF18">
    <property type="entry name" value="PROTEIN-L-ISOASPARTATE O-METHYLTRANSFERASE"/>
    <property type="match status" value="1"/>
</dbReference>
<evidence type="ECO:0000313" key="4">
    <source>
        <dbReference type="EMBL" id="SDM19324.1"/>
    </source>
</evidence>
<dbReference type="SUPFAM" id="SSF53335">
    <property type="entry name" value="S-adenosyl-L-methionine-dependent methyltransferases"/>
    <property type="match status" value="1"/>
</dbReference>
<dbReference type="Proteomes" id="UP000198704">
    <property type="component" value="Unassembled WGS sequence"/>
</dbReference>
<sequence length="217" mass="23247">MIDYAQARRMMVDCQLRTFDVNDIAVLDAFDDVPRESFVPKGREPFAYIDQTLHIGEAHGATRCMPAPMVLARMIQALKIRPGVTALDVATGYGYAAAVLAHLGADVTALESVPDLAAEARARLGTAARVVEGPIDSGAPKQALFDAILINGRIEVRPQALLDQLKDDGRLVCVMGPHRNAKVTLFVRAGDAFGARPLFDASLPGLDGFQEAAGFAF</sequence>
<dbReference type="GO" id="GO:0032259">
    <property type="term" value="P:methylation"/>
    <property type="evidence" value="ECO:0007669"/>
    <property type="project" value="UniProtKB-KW"/>
</dbReference>
<evidence type="ECO:0000256" key="1">
    <source>
        <dbReference type="ARBA" id="ARBA00005369"/>
    </source>
</evidence>
<dbReference type="OrthoDB" id="9798496at2"/>
<dbReference type="InterPro" id="IPR000682">
    <property type="entry name" value="PCMT"/>
</dbReference>
<gene>
    <name evidence="4" type="ORF">SAMN05216360_101138</name>
</gene>
<dbReference type="Pfam" id="PF01135">
    <property type="entry name" value="PCMT"/>
    <property type="match status" value="1"/>
</dbReference>
<evidence type="ECO:0000256" key="2">
    <source>
        <dbReference type="ARBA" id="ARBA00013346"/>
    </source>
</evidence>
<dbReference type="InterPro" id="IPR029063">
    <property type="entry name" value="SAM-dependent_MTases_sf"/>
</dbReference>
<proteinExistence type="inferred from homology"/>
<evidence type="ECO:0000313" key="5">
    <source>
        <dbReference type="Proteomes" id="UP000198704"/>
    </source>
</evidence>
<accession>A0A1G9R7W9</accession>
<dbReference type="EMBL" id="FNHS01000001">
    <property type="protein sequence ID" value="SDM19324.1"/>
    <property type="molecule type" value="Genomic_DNA"/>
</dbReference>
<keyword evidence="4" id="KW-0808">Transferase</keyword>
<keyword evidence="4" id="KW-0489">Methyltransferase</keyword>